<dbReference type="RefSeq" id="WP_013479369.1">
    <property type="nucleotide sequence ID" value="NZ_AP018827.1"/>
</dbReference>
<dbReference type="Proteomes" id="UP000278756">
    <property type="component" value="Chromosome 1"/>
</dbReference>
<dbReference type="Gene3D" id="1.10.10.10">
    <property type="entry name" value="Winged helix-like DNA-binding domain superfamily/Winged helix DNA-binding domain"/>
    <property type="match status" value="1"/>
</dbReference>
<dbReference type="SUPFAM" id="SSF46785">
    <property type="entry name" value="Winged helix' DNA-binding domain"/>
    <property type="match status" value="1"/>
</dbReference>
<dbReference type="GO" id="GO:0003700">
    <property type="term" value="F:DNA-binding transcription factor activity"/>
    <property type="evidence" value="ECO:0007669"/>
    <property type="project" value="TreeGrafter"/>
</dbReference>
<dbReference type="OrthoDB" id="9802344at2"/>
<dbReference type="EMBL" id="AP018827">
    <property type="protein sequence ID" value="BBF79543.1"/>
    <property type="molecule type" value="Genomic_DNA"/>
</dbReference>
<dbReference type="GO" id="GO:0005829">
    <property type="term" value="C:cytosol"/>
    <property type="evidence" value="ECO:0007669"/>
    <property type="project" value="TreeGrafter"/>
</dbReference>
<name>A0A3G9G3B2_9CAUL</name>
<dbReference type="Pfam" id="PF02082">
    <property type="entry name" value="Rrf2"/>
    <property type="match status" value="1"/>
</dbReference>
<reference evidence="3" key="2">
    <citation type="journal article" date="2017" name="Plant Physiol. Biochem.">
        <title>Differential oxidative and antioxidative response of duckweed Lemna minor toward plant growth promoting/inhibiting bacteria.</title>
        <authorList>
            <person name="Ishizawa H."/>
            <person name="Kuroda M."/>
            <person name="Morikawa M."/>
            <person name="Ike M."/>
        </authorList>
    </citation>
    <scope>NUCLEOTIDE SEQUENCE [LARGE SCALE GENOMIC DNA]</scope>
    <source>
        <strain evidence="3">M6</strain>
    </source>
</reference>
<dbReference type="PROSITE" id="PS51197">
    <property type="entry name" value="HTH_RRF2_2"/>
    <property type="match status" value="1"/>
</dbReference>
<gene>
    <name evidence="2" type="ORF">EM6_0110</name>
</gene>
<dbReference type="PANTHER" id="PTHR33221:SF5">
    <property type="entry name" value="HTH-TYPE TRANSCRIPTIONAL REGULATOR ISCR"/>
    <property type="match status" value="1"/>
</dbReference>
<dbReference type="InterPro" id="IPR000944">
    <property type="entry name" value="Tscrpt_reg_Rrf2"/>
</dbReference>
<evidence type="ECO:0000313" key="3">
    <source>
        <dbReference type="Proteomes" id="UP000278756"/>
    </source>
</evidence>
<proteinExistence type="predicted"/>
<protein>
    <submittedName>
        <fullName evidence="2">Rrf2 family transcriptional regulator</fullName>
    </submittedName>
</protein>
<keyword evidence="1" id="KW-0238">DNA-binding</keyword>
<dbReference type="InterPro" id="IPR036390">
    <property type="entry name" value="WH_DNA-bd_sf"/>
</dbReference>
<dbReference type="AlphaFoldDB" id="A0A3G9G3B2"/>
<reference evidence="3" key="1">
    <citation type="journal article" date="2017" name="Biotechnol. Biofuels">
        <title>Evaluation of environmental bacterial communities as a factor affecting the growth of duckweed Lemna minor.</title>
        <authorList>
            <person name="Ishizawa H."/>
            <person name="Kuroda M."/>
            <person name="Morikawa M."/>
            <person name="Ike M."/>
        </authorList>
    </citation>
    <scope>NUCLEOTIDE SEQUENCE [LARGE SCALE GENOMIC DNA]</scope>
    <source>
        <strain evidence="3">M6</strain>
    </source>
</reference>
<dbReference type="NCBIfam" id="TIGR00738">
    <property type="entry name" value="rrf2_super"/>
    <property type="match status" value="1"/>
</dbReference>
<dbReference type="PANTHER" id="PTHR33221">
    <property type="entry name" value="WINGED HELIX-TURN-HELIX TRANSCRIPTIONAL REGULATOR, RRF2 FAMILY"/>
    <property type="match status" value="1"/>
</dbReference>
<organism evidence="2 3">
    <name type="scientific">Asticcacaulis excentricus</name>
    <dbReference type="NCBI Taxonomy" id="78587"/>
    <lineage>
        <taxon>Bacteria</taxon>
        <taxon>Pseudomonadati</taxon>
        <taxon>Pseudomonadota</taxon>
        <taxon>Alphaproteobacteria</taxon>
        <taxon>Caulobacterales</taxon>
        <taxon>Caulobacteraceae</taxon>
        <taxon>Asticcacaulis</taxon>
    </lineage>
</organism>
<accession>A0A3G9G3B2</accession>
<sequence>MLSQRAKYAIRAMQEMARIPQGQTVQAGELAERIKAPLHFLEGILLELRREGFLMSKRGRSGGYMLARPSDMISMADLIRLIDGPLALTPCASRTAYARCEDCPTPDDCQLRLVLLAARDAMARVLESSTLAEPLPRG</sequence>
<dbReference type="OMA" id="ACDDCAD"/>
<evidence type="ECO:0000256" key="1">
    <source>
        <dbReference type="ARBA" id="ARBA00023125"/>
    </source>
</evidence>
<evidence type="ECO:0000313" key="2">
    <source>
        <dbReference type="EMBL" id="BBF79543.1"/>
    </source>
</evidence>
<dbReference type="GO" id="GO:0003677">
    <property type="term" value="F:DNA binding"/>
    <property type="evidence" value="ECO:0007669"/>
    <property type="project" value="UniProtKB-KW"/>
</dbReference>
<dbReference type="InterPro" id="IPR036388">
    <property type="entry name" value="WH-like_DNA-bd_sf"/>
</dbReference>